<evidence type="ECO:0000313" key="2">
    <source>
        <dbReference type="Proteomes" id="UP000186230"/>
    </source>
</evidence>
<dbReference type="AlphaFoldDB" id="A0A1L7I5E7"/>
<organism evidence="1 2">
    <name type="scientific">Christiangramia flava JLT2011</name>
    <dbReference type="NCBI Taxonomy" id="1229726"/>
    <lineage>
        <taxon>Bacteria</taxon>
        <taxon>Pseudomonadati</taxon>
        <taxon>Bacteroidota</taxon>
        <taxon>Flavobacteriia</taxon>
        <taxon>Flavobacteriales</taxon>
        <taxon>Flavobacteriaceae</taxon>
        <taxon>Christiangramia</taxon>
    </lineage>
</organism>
<dbReference type="KEGG" id="gfl:GRFL_2113"/>
<gene>
    <name evidence="1" type="ORF">GRFL_2113</name>
</gene>
<evidence type="ECO:0000313" key="1">
    <source>
        <dbReference type="EMBL" id="APU68837.1"/>
    </source>
</evidence>
<dbReference type="STRING" id="1229726.GRFL_2113"/>
<proteinExistence type="predicted"/>
<name>A0A1L7I5E7_9FLAO</name>
<accession>A0A1L7I5E7</accession>
<reference evidence="1 2" key="1">
    <citation type="submission" date="2016-07" db="EMBL/GenBank/DDBJ databases">
        <title>Multi-omics approach to identify versatile polysaccharide utilization systems of a marine flavobacterium Gramella flava.</title>
        <authorList>
            <person name="Tang K."/>
        </authorList>
    </citation>
    <scope>NUCLEOTIDE SEQUENCE [LARGE SCALE GENOMIC DNA]</scope>
    <source>
        <strain evidence="1 2">JLT2011</strain>
    </source>
</reference>
<protein>
    <submittedName>
        <fullName evidence="1">Uncharacterized protein</fullName>
    </submittedName>
</protein>
<dbReference type="EMBL" id="CP016359">
    <property type="protein sequence ID" value="APU68837.1"/>
    <property type="molecule type" value="Genomic_DNA"/>
</dbReference>
<dbReference type="Proteomes" id="UP000186230">
    <property type="component" value="Chromosome"/>
</dbReference>
<sequence>MKILGGVLYFVGMVFGLSFSFIKPKKLGELSLSSEELKIETDSVRVFPLDRIREIALDYNGYGSWWSHSLHGGKNRLYFETDTGEKFDYEITLQNRQKKEELKSLLGTMKDQLNYQIEQKSNYSF</sequence>
<keyword evidence="2" id="KW-1185">Reference proteome</keyword>